<organism evidence="1 2">
    <name type="scientific">Rubrivivax gelatinosus</name>
    <name type="common">Rhodocyclus gelatinosus</name>
    <name type="synonym">Rhodopseudomonas gelatinosa</name>
    <dbReference type="NCBI Taxonomy" id="28068"/>
    <lineage>
        <taxon>Bacteria</taxon>
        <taxon>Pseudomonadati</taxon>
        <taxon>Pseudomonadota</taxon>
        <taxon>Betaproteobacteria</taxon>
        <taxon>Burkholderiales</taxon>
        <taxon>Sphaerotilaceae</taxon>
        <taxon>Rubrivivax</taxon>
    </lineage>
</organism>
<evidence type="ECO:0000313" key="2">
    <source>
        <dbReference type="Proteomes" id="UP000295106"/>
    </source>
</evidence>
<evidence type="ECO:0000313" key="1">
    <source>
        <dbReference type="EMBL" id="TCO99246.1"/>
    </source>
</evidence>
<reference evidence="1 2" key="1">
    <citation type="submission" date="2019-03" db="EMBL/GenBank/DDBJ databases">
        <title>Genomic Encyclopedia of Type Strains, Phase IV (KMG-IV): sequencing the most valuable type-strain genomes for metagenomic binning, comparative biology and taxonomic classification.</title>
        <authorList>
            <person name="Goeker M."/>
        </authorList>
    </citation>
    <scope>NUCLEOTIDE SEQUENCE [LARGE SCALE GENOMIC DNA]</scope>
    <source>
        <strain evidence="1 2">DSM 1709</strain>
    </source>
</reference>
<sequence length="106" mass="11595">MGFSASDMLPFTQAHANLSELADPAGAVAEMAVTRNGEGSVALLDATRLGRHRPFHQHRATAAEASCRKIAWARMPASVPRWPEPTNQLEDDITCDIRPRPTAWFA</sequence>
<protein>
    <submittedName>
        <fullName evidence="1">Uncharacterized protein</fullName>
    </submittedName>
</protein>
<proteinExistence type="predicted"/>
<dbReference type="Proteomes" id="UP000295106">
    <property type="component" value="Unassembled WGS sequence"/>
</dbReference>
<dbReference type="AlphaFoldDB" id="A0A4R2M4S4"/>
<accession>A0A4R2M4S4</accession>
<name>A0A4R2M4S4_RUBGE</name>
<gene>
    <name evidence="1" type="ORF">EV684_11539</name>
</gene>
<comment type="caution">
    <text evidence="1">The sequence shown here is derived from an EMBL/GenBank/DDBJ whole genome shotgun (WGS) entry which is preliminary data.</text>
</comment>
<dbReference type="EMBL" id="SLXD01000015">
    <property type="protein sequence ID" value="TCO99246.1"/>
    <property type="molecule type" value="Genomic_DNA"/>
</dbReference>